<dbReference type="HOGENOM" id="CLU_310923_0_0_1"/>
<accession>Q23WN6</accession>
<dbReference type="GeneID" id="7841378"/>
<sequence>MAESNRSQYEQNQLSQLAQRILPETSKIFWILQRIDYDRQKSNHDHDLQTQIITVDTVIIFARSVYQTTLDGQKAYNILQMLDGLKIGMLNKESFNQAIAIKLRELFGEIVYKMSFQLQSEIKVLHIIIANIFMANQHPLNSQLTDYIQKKQSLNIIAEFIHKLHLQPLENKKEMSDEIFDFMQQINLILENLAVNLAIDTNENNLQAICKLLSYQLLSIDQNDMSSIADFMNIVYQKMSDYNFFNLLMNKIGEFQYQNTIEYTFLIQILRLILCSGRVYNQNFNGEKFVVQFLENYPQVFTFNFVTNLIINCQFDQLEVQFMQQTTQQDSDEEFLLQLEMQVKQKQNVRQESLQILLYLCKYHSRFRKYLVESTDYFSYQVQNLSLIDEFSLCLVSYIILEISQQELIEKSKTVNYAASNLLAQQLLFFGQNFLSLNVQNHPYFSEILFNGIDIVNNSLFLLQYLPGDIDKIFELIDNLFKSTNEDIQSRVLRIFKNIIDSSEEKLKLKFITQSRLDIIYFELQKQESPLRMQCLSIIKSLINSGMIIETLHSHLINTLIKNKYSDEENIFIMQIFRTITEKQKEFVLIGMLENGLLEKISKVVLESFSSFKLDSLNEICIYENPYLSFDFFIDYISIIQQIALNNKNNKFESFLKESFFKNLHSIFQMYFENKQFCLMTINQKIEITINQKSVSHRLAYVILDLMNHFQTTCKNNLIIESLISRLSNQFNYEIYKIYQLSQIDNIPINVMIEVKFIEIIPIDLNTTLGDKFKVSKDITYTDFMRFIQLNFQQGKYSFKIKNIDDNTDIEDDQSLQKSIKKAMEVKIQSDEKMFSLRIRIIATPVQQQQQIANQQIYIDYLQQQWPHANMVYGGQRIPYPPQLQQPQQILQNRYLVFCKICKGTFQSYGQIVSPCLLCNNFIPNQFSYQAIPTAPNIYTAFPPQIQQPQIAPQLLPVQALPQQLQLAYSPINASSKSKTQLSSPYKLD</sequence>
<dbReference type="KEGG" id="tet:TTHERM_00923090"/>
<keyword evidence="2" id="KW-1185">Reference proteome</keyword>
<dbReference type="Proteomes" id="UP000009168">
    <property type="component" value="Unassembled WGS sequence"/>
</dbReference>
<name>Q23WN6_TETTS</name>
<dbReference type="AlphaFoldDB" id="Q23WN6"/>
<dbReference type="InParanoid" id="Q23WN6"/>
<gene>
    <name evidence="1" type="ORF">TTHERM_00923090</name>
</gene>
<protein>
    <submittedName>
        <fullName evidence="1">Uncharacterized protein</fullName>
    </submittedName>
</protein>
<proteinExistence type="predicted"/>
<dbReference type="RefSeq" id="XP_001021189.2">
    <property type="nucleotide sequence ID" value="XM_001021189.2"/>
</dbReference>
<evidence type="ECO:0000313" key="1">
    <source>
        <dbReference type="EMBL" id="EAS00944.2"/>
    </source>
</evidence>
<reference evidence="2" key="1">
    <citation type="journal article" date="2006" name="PLoS Biol.">
        <title>Macronuclear genome sequence of the ciliate Tetrahymena thermophila, a model eukaryote.</title>
        <authorList>
            <person name="Eisen J.A."/>
            <person name="Coyne R.S."/>
            <person name="Wu M."/>
            <person name="Wu D."/>
            <person name="Thiagarajan M."/>
            <person name="Wortman J.R."/>
            <person name="Badger J.H."/>
            <person name="Ren Q."/>
            <person name="Amedeo P."/>
            <person name="Jones K.M."/>
            <person name="Tallon L.J."/>
            <person name="Delcher A.L."/>
            <person name="Salzberg S.L."/>
            <person name="Silva J.C."/>
            <person name="Haas B.J."/>
            <person name="Majoros W.H."/>
            <person name="Farzad M."/>
            <person name="Carlton J.M."/>
            <person name="Smith R.K. Jr."/>
            <person name="Garg J."/>
            <person name="Pearlman R.E."/>
            <person name="Karrer K.M."/>
            <person name="Sun L."/>
            <person name="Manning G."/>
            <person name="Elde N.C."/>
            <person name="Turkewitz A.P."/>
            <person name="Asai D.J."/>
            <person name="Wilkes D.E."/>
            <person name="Wang Y."/>
            <person name="Cai H."/>
            <person name="Collins K."/>
            <person name="Stewart B.A."/>
            <person name="Lee S.R."/>
            <person name="Wilamowska K."/>
            <person name="Weinberg Z."/>
            <person name="Ruzzo W.L."/>
            <person name="Wloga D."/>
            <person name="Gaertig J."/>
            <person name="Frankel J."/>
            <person name="Tsao C.-C."/>
            <person name="Gorovsky M.A."/>
            <person name="Keeling P.J."/>
            <person name="Waller R.F."/>
            <person name="Patron N.J."/>
            <person name="Cherry J.M."/>
            <person name="Stover N.A."/>
            <person name="Krieger C.J."/>
            <person name="del Toro C."/>
            <person name="Ryder H.F."/>
            <person name="Williamson S.C."/>
            <person name="Barbeau R.A."/>
            <person name="Hamilton E.P."/>
            <person name="Orias E."/>
        </authorList>
    </citation>
    <scope>NUCLEOTIDE SEQUENCE [LARGE SCALE GENOMIC DNA]</scope>
    <source>
        <strain evidence="2">SB210</strain>
    </source>
</reference>
<organism evidence="1 2">
    <name type="scientific">Tetrahymena thermophila (strain SB210)</name>
    <dbReference type="NCBI Taxonomy" id="312017"/>
    <lineage>
        <taxon>Eukaryota</taxon>
        <taxon>Sar</taxon>
        <taxon>Alveolata</taxon>
        <taxon>Ciliophora</taxon>
        <taxon>Intramacronucleata</taxon>
        <taxon>Oligohymenophorea</taxon>
        <taxon>Hymenostomatida</taxon>
        <taxon>Tetrahymenina</taxon>
        <taxon>Tetrahymenidae</taxon>
        <taxon>Tetrahymena</taxon>
    </lineage>
</organism>
<evidence type="ECO:0000313" key="2">
    <source>
        <dbReference type="Proteomes" id="UP000009168"/>
    </source>
</evidence>
<dbReference type="EMBL" id="GG662607">
    <property type="protein sequence ID" value="EAS00944.2"/>
    <property type="molecule type" value="Genomic_DNA"/>
</dbReference>